<keyword evidence="5" id="KW-0472">Membrane</keyword>
<dbReference type="PANTHER" id="PTHR43065:SF42">
    <property type="entry name" value="TWO-COMPONENT SENSOR PPRA"/>
    <property type="match status" value="1"/>
</dbReference>
<dbReference type="InterPro" id="IPR003594">
    <property type="entry name" value="HATPase_dom"/>
</dbReference>
<dbReference type="InterPro" id="IPR001789">
    <property type="entry name" value="Sig_transdc_resp-reg_receiver"/>
</dbReference>
<dbReference type="Pfam" id="PF19443">
    <property type="entry name" value="DAHL"/>
    <property type="match status" value="1"/>
</dbReference>
<dbReference type="Gene3D" id="1.10.287.130">
    <property type="match status" value="1"/>
</dbReference>
<dbReference type="SMART" id="SM00387">
    <property type="entry name" value="HATPase_c"/>
    <property type="match status" value="1"/>
</dbReference>
<comment type="caution">
    <text evidence="8">The sequence shown here is derived from an EMBL/GenBank/DDBJ whole genome shotgun (WGS) entry which is preliminary data.</text>
</comment>
<dbReference type="InterPro" id="IPR005467">
    <property type="entry name" value="His_kinase_dom"/>
</dbReference>
<organism evidence="8 9">
    <name type="scientific">Agrobacterium deltaense NCPPB 1641</name>
    <dbReference type="NCBI Taxonomy" id="1183425"/>
    <lineage>
        <taxon>Bacteria</taxon>
        <taxon>Pseudomonadati</taxon>
        <taxon>Pseudomonadota</taxon>
        <taxon>Alphaproteobacteria</taxon>
        <taxon>Hyphomicrobiales</taxon>
        <taxon>Rhizobiaceae</taxon>
        <taxon>Rhizobium/Agrobacterium group</taxon>
        <taxon>Agrobacterium</taxon>
    </lineage>
</organism>
<dbReference type="EC" id="2.7.13.3" evidence="2"/>
<sequence>MHKSRTLLVPVFSFETKPWFIWLILIAAFWFGVPAILGWPDSRGNELVLNELQTIKTDSTFLQRDVLRARDGMLRNYHPLTDTLAALRNSLIKLLQLHNDTDVEAADFSEQLIGVWKSVKVTDAAIATFGAQNVFLQDAEANFNASLRALEMSTLRLRILELDNLMMRYRTRPTKELSTRITQTLDEFADTVTGRPSEEARISEIVRNGKIILDMLPQVNESITLILSSDVADREENLLNYYSGAYDLYRVYGRRVRVGLGAAAMLLCFYVILLVHKMRMQARRLEQRATFEDAIVEIGLCFEDGTVTKPSLKSSTREALAIIEKFFEAQRCVLGLVALPRKEIVETFATHASAPQWDEEKVRRIVTLAQEGDRRFLFRKDFAPNAGCFNGDTTNVCMLLAFQVSDRLFAVFSLGFDQARPDTDIRHLELAAECVCHYVIIRRKQRQRNVLERRLKHAERLESVGTLAGGIAHEFNNILGAIIGYAEMARNLMVAHAHCSRHIDYIISEGSRATQIVDQILALSRKRERIITPFNLDELVLQIVPTLGAALPQTIQLDYKVERSQMVIEGSPLEIEQILMNLCKNAAEACSDVGLIEIGLSRSTLWIQKTLPHSTIPPDDYVVISVEDNGSGIPENVLPRIFEPFFTTRPRDGGTGLGLSTVHGHVSALGGYIDIISTVGKGTRFDIYLPFSAKDPMNLDIIFGPGKIPRGRGEIVAIVESGDALREMFEDKIAALGYEAVGFKTVKGLCDWVTKGKEADLILADRLSFSAGQNGDFMPAALKAMPVIFLIGEDESTLQSAGNDEASLHFLRKPVSSKTLAYAVRTKIRT</sequence>
<protein>
    <recommendedName>
        <fullName evidence="2">histidine kinase</fullName>
        <ecNumber evidence="2">2.7.13.3</ecNumber>
    </recommendedName>
</protein>
<proteinExistence type="predicted"/>
<dbReference type="PROSITE" id="PS50110">
    <property type="entry name" value="RESPONSE_REGULATORY"/>
    <property type="match status" value="1"/>
</dbReference>
<dbReference type="AlphaFoldDB" id="A0A1S7U9W6"/>
<dbReference type="RefSeq" id="WP_080855256.1">
    <property type="nucleotide sequence ID" value="NZ_LT009777.1"/>
</dbReference>
<dbReference type="Proteomes" id="UP000192140">
    <property type="component" value="Unassembled WGS sequence"/>
</dbReference>
<evidence type="ECO:0000256" key="4">
    <source>
        <dbReference type="PROSITE-ProRule" id="PRU00169"/>
    </source>
</evidence>
<dbReference type="SUPFAM" id="SSF47384">
    <property type="entry name" value="Homodimeric domain of signal transducing histidine kinase"/>
    <property type="match status" value="1"/>
</dbReference>
<evidence type="ECO:0000313" key="8">
    <source>
        <dbReference type="EMBL" id="CVI63710.1"/>
    </source>
</evidence>
<keyword evidence="8" id="KW-0808">Transferase</keyword>
<dbReference type="EMBL" id="FCNP01000049">
    <property type="protein sequence ID" value="CVI63710.1"/>
    <property type="molecule type" value="Genomic_DNA"/>
</dbReference>
<feature type="modified residue" description="4-aspartylphosphate" evidence="4">
    <location>
        <position position="765"/>
    </location>
</feature>
<keyword evidence="5" id="KW-1133">Transmembrane helix</keyword>
<dbReference type="NCBIfam" id="NF010411">
    <property type="entry name" value="PRK13837.1"/>
    <property type="match status" value="1"/>
</dbReference>
<reference evidence="8" key="1">
    <citation type="submission" date="2016-01" db="EMBL/GenBank/DDBJ databases">
        <authorList>
            <person name="Regsiter A."/>
            <person name="william w."/>
        </authorList>
    </citation>
    <scope>NUCLEOTIDE SEQUENCE</scope>
    <source>
        <strain evidence="8">NCPPB 1641</strain>
    </source>
</reference>
<dbReference type="InterPro" id="IPR004358">
    <property type="entry name" value="Sig_transdc_His_kin-like_C"/>
</dbReference>
<dbReference type="InterPro" id="IPR036097">
    <property type="entry name" value="HisK_dim/P_sf"/>
</dbReference>
<feature type="transmembrane region" description="Helical" evidence="5">
    <location>
        <begin position="20"/>
        <end position="39"/>
    </location>
</feature>
<dbReference type="GO" id="GO:0000155">
    <property type="term" value="F:phosphorelay sensor kinase activity"/>
    <property type="evidence" value="ECO:0007669"/>
    <property type="project" value="InterPro"/>
</dbReference>
<evidence type="ECO:0000259" key="7">
    <source>
        <dbReference type="PROSITE" id="PS50110"/>
    </source>
</evidence>
<feature type="domain" description="Response regulatory" evidence="7">
    <location>
        <begin position="715"/>
        <end position="828"/>
    </location>
</feature>
<dbReference type="InterPro" id="IPR003661">
    <property type="entry name" value="HisK_dim/P_dom"/>
</dbReference>
<dbReference type="CDD" id="cd00082">
    <property type="entry name" value="HisKA"/>
    <property type="match status" value="1"/>
</dbReference>
<keyword evidence="5" id="KW-0812">Transmembrane</keyword>
<gene>
    <name evidence="8" type="primary">virA</name>
    <name evidence="8" type="ORF">AGR7A_pAt20340</name>
</gene>
<evidence type="ECO:0000256" key="1">
    <source>
        <dbReference type="ARBA" id="ARBA00000085"/>
    </source>
</evidence>
<dbReference type="SMART" id="SM00388">
    <property type="entry name" value="HisKA"/>
    <property type="match status" value="1"/>
</dbReference>
<evidence type="ECO:0000256" key="3">
    <source>
        <dbReference type="ARBA" id="ARBA00022553"/>
    </source>
</evidence>
<dbReference type="SUPFAM" id="SSF55874">
    <property type="entry name" value="ATPase domain of HSP90 chaperone/DNA topoisomerase II/histidine kinase"/>
    <property type="match status" value="1"/>
</dbReference>
<dbReference type="Pfam" id="PF02518">
    <property type="entry name" value="HATPase_c"/>
    <property type="match status" value="1"/>
</dbReference>
<dbReference type="PRINTS" id="PR00344">
    <property type="entry name" value="BCTRLSENSOR"/>
</dbReference>
<accession>A0A1S7U9W6</accession>
<dbReference type="Gene3D" id="3.30.565.10">
    <property type="entry name" value="Histidine kinase-like ATPase, C-terminal domain"/>
    <property type="match status" value="1"/>
</dbReference>
<evidence type="ECO:0000259" key="6">
    <source>
        <dbReference type="PROSITE" id="PS50109"/>
    </source>
</evidence>
<feature type="domain" description="Histidine kinase" evidence="6">
    <location>
        <begin position="470"/>
        <end position="693"/>
    </location>
</feature>
<dbReference type="PROSITE" id="PS50109">
    <property type="entry name" value="HIS_KIN"/>
    <property type="match status" value="1"/>
</dbReference>
<feature type="transmembrane region" description="Helical" evidence="5">
    <location>
        <begin position="258"/>
        <end position="276"/>
    </location>
</feature>
<evidence type="ECO:0000256" key="2">
    <source>
        <dbReference type="ARBA" id="ARBA00012438"/>
    </source>
</evidence>
<comment type="catalytic activity">
    <reaction evidence="1">
        <text>ATP + protein L-histidine = ADP + protein N-phospho-L-histidine.</text>
        <dbReference type="EC" id="2.7.13.3"/>
    </reaction>
</comment>
<evidence type="ECO:0000256" key="5">
    <source>
        <dbReference type="SAM" id="Phobius"/>
    </source>
</evidence>
<dbReference type="InterPro" id="IPR045812">
    <property type="entry name" value="DAHL"/>
</dbReference>
<dbReference type="PANTHER" id="PTHR43065">
    <property type="entry name" value="SENSOR HISTIDINE KINASE"/>
    <property type="match status" value="1"/>
</dbReference>
<keyword evidence="9" id="KW-1185">Reference proteome</keyword>
<dbReference type="InterPro" id="IPR011006">
    <property type="entry name" value="CheY-like_superfamily"/>
</dbReference>
<name>A0A1S7U9W6_9HYPH</name>
<evidence type="ECO:0000313" key="9">
    <source>
        <dbReference type="Proteomes" id="UP000192140"/>
    </source>
</evidence>
<dbReference type="Pfam" id="PF00512">
    <property type="entry name" value="HisKA"/>
    <property type="match status" value="1"/>
</dbReference>
<dbReference type="SUPFAM" id="SSF52172">
    <property type="entry name" value="CheY-like"/>
    <property type="match status" value="1"/>
</dbReference>
<dbReference type="InterPro" id="IPR036890">
    <property type="entry name" value="HATPase_C_sf"/>
</dbReference>
<keyword evidence="3 4" id="KW-0597">Phosphoprotein</keyword>